<dbReference type="EMBL" id="MT740729">
    <property type="protein sequence ID" value="QMV32587.1"/>
    <property type="molecule type" value="Genomic_DNA"/>
</dbReference>
<sequence length="413" mass="42516">MTTSNVPVPTFTTTGLSMPAEQELLAGVQQDWVSAFALVGKSLVTDLTTPQGQIMTAQAYMLANFDALLAKLISEVDPATADGVFQDALARIYFLTRHPATSTLVTATITGTPGTNVPAGTQAVTVNDDIFVLTQSVTISNSSTVSGIFASQVVGSVPCGAGELNRWYQRVAGADSLTNAAPGVLGAAAESRVDFEQRRADSVQIGGIGQIQTIRAAVANLAGVTDVFAYDNATSAPITYGATNYPIPANSIVVSVTGGDGQTIANTIWGKKDVGAGYATSGATLYTVQDTTGYVAPYPTYNVYVLRPAATQVYFIVNLLNGPNVPANYATQVQNAIIAAFTSGADGQPKARIGGQIRAARFVQTVANLGNNIVPVSITIGLTSGAGNASVTMGVDQQPVAAVENIVVNLVSG</sequence>
<evidence type="ECO:0000259" key="1">
    <source>
        <dbReference type="Pfam" id="PF04865"/>
    </source>
</evidence>
<dbReference type="Proteomes" id="UP000515230">
    <property type="component" value="Segment"/>
</dbReference>
<evidence type="ECO:0000313" key="2">
    <source>
        <dbReference type="EMBL" id="QMV32587.1"/>
    </source>
</evidence>
<evidence type="ECO:0000313" key="3">
    <source>
        <dbReference type="Proteomes" id="UP000515230"/>
    </source>
</evidence>
<organism evidence="2 3">
    <name type="scientific">Ralstonia phage Bakoly</name>
    <dbReference type="NCBI Taxonomy" id="2759709"/>
    <lineage>
        <taxon>Viruses</taxon>
        <taxon>Duplodnaviria</taxon>
        <taxon>Heunggongvirae</taxon>
        <taxon>Uroviricota</taxon>
        <taxon>Caudoviricetes</taxon>
        <taxon>Bakolyvirus</taxon>
        <taxon>Bakolyvirus bakoly</taxon>
    </lineage>
</organism>
<keyword evidence="3" id="KW-1185">Reference proteome</keyword>
<dbReference type="InterPro" id="IPR006949">
    <property type="entry name" value="Barrel_Baseplate_J-like"/>
</dbReference>
<feature type="domain" description="Baseplate protein J-like barrel" evidence="1">
    <location>
        <begin position="106"/>
        <end position="183"/>
    </location>
</feature>
<reference evidence="2 3" key="1">
    <citation type="submission" date="2020-07" db="EMBL/GenBank/DDBJ databases">
        <title>Ralstonia phages.</title>
        <authorList>
            <person name="Trotereau A."/>
            <person name="Boyer C."/>
            <person name="Torres-Barcelo C."/>
        </authorList>
    </citation>
    <scope>NUCLEOTIDE SEQUENCE [LARGE SCALE GENOMIC DNA]</scope>
</reference>
<name>A0A7G5B8G4_9CAUD</name>
<protein>
    <recommendedName>
        <fullName evidence="1">Baseplate protein J-like barrel domain-containing protein</fullName>
    </recommendedName>
</protein>
<gene>
    <name evidence="2" type="ORF">2B_00014</name>
</gene>
<proteinExistence type="predicted"/>
<dbReference type="Pfam" id="PF04865">
    <property type="entry name" value="Baseplate_J"/>
    <property type="match status" value="1"/>
</dbReference>
<accession>A0A7G5B8G4</accession>